<comment type="caution">
    <text evidence="19">The sequence shown here is derived from an EMBL/GenBank/DDBJ whole genome shotgun (WGS) entry which is preliminary data.</text>
</comment>
<keyword evidence="12" id="KW-0472">Membrane</keyword>
<evidence type="ECO:0000256" key="3">
    <source>
        <dbReference type="ARBA" id="ARBA00022475"/>
    </source>
</evidence>
<keyword evidence="7 16" id="KW-0732">Signal</keyword>
<keyword evidence="8" id="KW-0677">Repeat</keyword>
<dbReference type="Pfam" id="PF07714">
    <property type="entry name" value="PK_Tyr_Ser-Thr"/>
    <property type="match status" value="2"/>
</dbReference>
<evidence type="ECO:0000256" key="10">
    <source>
        <dbReference type="ARBA" id="ARBA00022777"/>
    </source>
</evidence>
<feature type="binding site" evidence="14">
    <location>
        <position position="519"/>
    </location>
    <ligand>
        <name>ATP</name>
        <dbReference type="ChEBI" id="CHEBI:30616"/>
    </ligand>
</feature>
<organism evidence="19 20">
    <name type="scientific">Eleusine coracana subsp. coracana</name>
    <dbReference type="NCBI Taxonomy" id="191504"/>
    <lineage>
        <taxon>Eukaryota</taxon>
        <taxon>Viridiplantae</taxon>
        <taxon>Streptophyta</taxon>
        <taxon>Embryophyta</taxon>
        <taxon>Tracheophyta</taxon>
        <taxon>Spermatophyta</taxon>
        <taxon>Magnoliopsida</taxon>
        <taxon>Liliopsida</taxon>
        <taxon>Poales</taxon>
        <taxon>Poaceae</taxon>
        <taxon>PACMAD clade</taxon>
        <taxon>Chloridoideae</taxon>
        <taxon>Cynodonteae</taxon>
        <taxon>Eleusininae</taxon>
        <taxon>Eleusine</taxon>
    </lineage>
</organism>
<dbReference type="SUPFAM" id="SSF56112">
    <property type="entry name" value="Protein kinase-like (PK-like)"/>
    <property type="match status" value="1"/>
</dbReference>
<sequence length="711" mass="78242">MKALYKPLLLFMILVDLPAGFCDTYSQDVAALHSLMRGWQNFPSSWTVSNDPCGAQWDGVMCNNGRITSLRLSSINLQGTLSNSIGQLSELVYLDLSSNSGLTGPLPTSIGNLKQLTTLILAACSFTGGIPQELGNLTQLSFLALNSNSFTGRIPASIGLLTNLFWLDLADNQLSGPIPISSTTSPGLDLLTHTKHLLFDNNQLSGPIPVELGGITTLRILRLDKNKFTEAVPANISNLVNLNGLNLADNQLRGTVPDLSTLTKLNRFKQQFIRSICHTNLVVDIENPHFSSNSFWRTIWSGSQHALYLASTAASVIFCILSNNALNGSLEMTGNISQQLQSVNLLNNRIVEAHITKNYSRTLVAPLFTDLSNNEHFQQLEISLWTELGLGSVFLSDVHFNDDDYLQIQVRLFPLTGTSFNLSELTRIGFDLSNQTYKPPEDFGPYFFVADPYVHIAASWGVAQKHSGGAPQLKGARFFSYDDLKNCTSNFAENNEIGSGGYGKVYKGILADGMKVAIKRAQLGSKQGAEEFKNEIELLSRVHHRNLGYLDPEYYMTQQLSEKSDVYSFGVVMLEILSGRQPIAKGRYIVRDFRMAIDPNDLAYYGLQGIIDPAIYDIAHTAGFRRFVQLAMECVEESASRRPTMSLVVKEIEAMLQSEGMSSGGSSVTEFEHPGTMASHPYSGQVITDHSNSSGSIREEPSHPETQHSEP</sequence>
<feature type="domain" description="Serine-threonine/tyrosine-protein kinase catalytic" evidence="17">
    <location>
        <begin position="494"/>
        <end position="547"/>
    </location>
</feature>
<dbReference type="Gene3D" id="3.80.10.10">
    <property type="entry name" value="Ribonuclease Inhibitor"/>
    <property type="match status" value="2"/>
</dbReference>
<dbReference type="PANTHER" id="PTHR45974">
    <property type="entry name" value="RECEPTOR-LIKE PROTEIN 55"/>
    <property type="match status" value="1"/>
</dbReference>
<evidence type="ECO:0000256" key="7">
    <source>
        <dbReference type="ARBA" id="ARBA00022729"/>
    </source>
</evidence>
<evidence type="ECO:0000259" key="17">
    <source>
        <dbReference type="Pfam" id="PF07714"/>
    </source>
</evidence>
<gene>
    <name evidence="19" type="primary">gb04419</name>
    <name evidence="19" type="ORF">PR202_gb04419</name>
</gene>
<dbReference type="Pfam" id="PF00560">
    <property type="entry name" value="LRR_1"/>
    <property type="match status" value="2"/>
</dbReference>
<evidence type="ECO:0000256" key="5">
    <source>
        <dbReference type="ARBA" id="ARBA00022614"/>
    </source>
</evidence>
<dbReference type="InterPro" id="IPR013210">
    <property type="entry name" value="LRR_N_plant-typ"/>
</dbReference>
<dbReference type="InterPro" id="IPR017441">
    <property type="entry name" value="Protein_kinase_ATP_BS"/>
</dbReference>
<reference evidence="19" key="1">
    <citation type="journal article" date="2018" name="DNA Res.">
        <title>Multiple hybrid de novo genome assembly of finger millet, an orphan allotetraploid crop.</title>
        <authorList>
            <person name="Hatakeyama M."/>
            <person name="Aluri S."/>
            <person name="Balachadran M.T."/>
            <person name="Sivarajan S.R."/>
            <person name="Patrignani A."/>
            <person name="Gruter S."/>
            <person name="Poveda L."/>
            <person name="Shimizu-Inatsugi R."/>
            <person name="Baeten J."/>
            <person name="Francoijs K.J."/>
            <person name="Nataraja K.N."/>
            <person name="Reddy Y.A.N."/>
            <person name="Phadnis S."/>
            <person name="Ravikumar R.L."/>
            <person name="Schlapbach R."/>
            <person name="Sreeman S.M."/>
            <person name="Shimizu K.K."/>
        </authorList>
    </citation>
    <scope>NUCLEOTIDE SEQUENCE</scope>
</reference>
<dbReference type="GO" id="GO:0005886">
    <property type="term" value="C:plasma membrane"/>
    <property type="evidence" value="ECO:0007669"/>
    <property type="project" value="UniProtKB-SubCell"/>
</dbReference>
<evidence type="ECO:0000256" key="1">
    <source>
        <dbReference type="ARBA" id="ARBA00004162"/>
    </source>
</evidence>
<dbReference type="GO" id="GO:0005524">
    <property type="term" value="F:ATP binding"/>
    <property type="evidence" value="ECO:0007669"/>
    <property type="project" value="UniProtKB-UniRule"/>
</dbReference>
<feature type="domain" description="Serine-threonine/tyrosine-protein kinase catalytic" evidence="17">
    <location>
        <begin position="549"/>
        <end position="650"/>
    </location>
</feature>
<feature type="compositionally biased region" description="Polar residues" evidence="15">
    <location>
        <begin position="685"/>
        <end position="696"/>
    </location>
</feature>
<dbReference type="InterPro" id="IPR001245">
    <property type="entry name" value="Ser-Thr/Tyr_kinase_cat_dom"/>
</dbReference>
<reference evidence="19" key="2">
    <citation type="submission" date="2021-12" db="EMBL/GenBank/DDBJ databases">
        <title>Resequencing data analysis of finger millet.</title>
        <authorList>
            <person name="Hatakeyama M."/>
            <person name="Aluri S."/>
            <person name="Balachadran M.T."/>
            <person name="Sivarajan S.R."/>
            <person name="Poveda L."/>
            <person name="Shimizu-Inatsugi R."/>
            <person name="Schlapbach R."/>
            <person name="Sreeman S.M."/>
            <person name="Shimizu K.K."/>
        </authorList>
    </citation>
    <scope>NUCLEOTIDE SEQUENCE</scope>
</reference>
<dbReference type="EC" id="2.7.11.1" evidence="2"/>
<dbReference type="Gene3D" id="3.30.200.20">
    <property type="entry name" value="Phosphorylase Kinase, domain 1"/>
    <property type="match status" value="1"/>
</dbReference>
<evidence type="ECO:0000256" key="16">
    <source>
        <dbReference type="SAM" id="SignalP"/>
    </source>
</evidence>
<dbReference type="Pfam" id="PF08263">
    <property type="entry name" value="LRRNT_2"/>
    <property type="match status" value="1"/>
</dbReference>
<dbReference type="Proteomes" id="UP001054889">
    <property type="component" value="Unassembled WGS sequence"/>
</dbReference>
<feature type="domain" description="Leucine-rich repeat-containing N-terminal plant-type" evidence="18">
    <location>
        <begin position="27"/>
        <end position="63"/>
    </location>
</feature>
<feature type="region of interest" description="Disordered" evidence="15">
    <location>
        <begin position="659"/>
        <end position="711"/>
    </location>
</feature>
<dbReference type="AlphaFoldDB" id="A0AAV5E427"/>
<evidence type="ECO:0000256" key="8">
    <source>
        <dbReference type="ARBA" id="ARBA00022737"/>
    </source>
</evidence>
<evidence type="ECO:0000259" key="18">
    <source>
        <dbReference type="Pfam" id="PF08263"/>
    </source>
</evidence>
<accession>A0AAV5E427</accession>
<evidence type="ECO:0000256" key="15">
    <source>
        <dbReference type="SAM" id="MobiDB-lite"/>
    </source>
</evidence>
<dbReference type="SUPFAM" id="SSF52058">
    <property type="entry name" value="L domain-like"/>
    <property type="match status" value="1"/>
</dbReference>
<evidence type="ECO:0000256" key="12">
    <source>
        <dbReference type="ARBA" id="ARBA00023136"/>
    </source>
</evidence>
<evidence type="ECO:0000313" key="20">
    <source>
        <dbReference type="Proteomes" id="UP001054889"/>
    </source>
</evidence>
<dbReference type="PROSITE" id="PS51450">
    <property type="entry name" value="LRR"/>
    <property type="match status" value="1"/>
</dbReference>
<dbReference type="FunFam" id="3.80.10.10:FF:000363">
    <property type="entry name" value="Leucine-rich repeat family protein"/>
    <property type="match status" value="1"/>
</dbReference>
<dbReference type="GO" id="GO:0004674">
    <property type="term" value="F:protein serine/threonine kinase activity"/>
    <property type="evidence" value="ECO:0007669"/>
    <property type="project" value="UniProtKB-KW"/>
</dbReference>
<feature type="signal peptide" evidence="16">
    <location>
        <begin position="1"/>
        <end position="22"/>
    </location>
</feature>
<evidence type="ECO:0000256" key="9">
    <source>
        <dbReference type="ARBA" id="ARBA00022741"/>
    </source>
</evidence>
<evidence type="ECO:0000256" key="11">
    <source>
        <dbReference type="ARBA" id="ARBA00022840"/>
    </source>
</evidence>
<keyword evidence="10" id="KW-0418">Kinase</keyword>
<feature type="compositionally biased region" description="Basic and acidic residues" evidence="15">
    <location>
        <begin position="697"/>
        <end position="711"/>
    </location>
</feature>
<dbReference type="InterPro" id="IPR032675">
    <property type="entry name" value="LRR_dom_sf"/>
</dbReference>
<dbReference type="Gene3D" id="1.10.510.10">
    <property type="entry name" value="Transferase(Phosphotransferase) domain 1"/>
    <property type="match status" value="1"/>
</dbReference>
<dbReference type="PANTHER" id="PTHR45974:SF273">
    <property type="entry name" value="PROTEIN KINASE DOMAIN-CONTAINING PROTEIN"/>
    <property type="match status" value="1"/>
</dbReference>
<comment type="subcellular location">
    <subcellularLocation>
        <location evidence="1">Cell membrane</location>
        <topology evidence="1">Single-pass membrane protein</topology>
    </subcellularLocation>
</comment>
<keyword evidence="11 14" id="KW-0067">ATP-binding</keyword>
<keyword evidence="20" id="KW-1185">Reference proteome</keyword>
<dbReference type="PROSITE" id="PS00107">
    <property type="entry name" value="PROTEIN_KINASE_ATP"/>
    <property type="match status" value="1"/>
</dbReference>
<name>A0AAV5E427_ELECO</name>
<dbReference type="EMBL" id="BQKI01000073">
    <property type="protein sequence ID" value="GJN17360.1"/>
    <property type="molecule type" value="Genomic_DNA"/>
</dbReference>
<keyword evidence="3" id="KW-1003">Cell membrane</keyword>
<evidence type="ECO:0000256" key="13">
    <source>
        <dbReference type="ARBA" id="ARBA00023180"/>
    </source>
</evidence>
<keyword evidence="9 14" id="KW-0547">Nucleotide-binding</keyword>
<evidence type="ECO:0000256" key="6">
    <source>
        <dbReference type="ARBA" id="ARBA00022679"/>
    </source>
</evidence>
<protein>
    <recommendedName>
        <fullName evidence="2">non-specific serine/threonine protein kinase</fullName>
        <ecNumber evidence="2">2.7.11.1</ecNumber>
    </recommendedName>
</protein>
<evidence type="ECO:0000256" key="4">
    <source>
        <dbReference type="ARBA" id="ARBA00022527"/>
    </source>
</evidence>
<evidence type="ECO:0000256" key="14">
    <source>
        <dbReference type="PROSITE-ProRule" id="PRU10141"/>
    </source>
</evidence>
<keyword evidence="6" id="KW-0808">Transferase</keyword>
<evidence type="ECO:0000256" key="2">
    <source>
        <dbReference type="ARBA" id="ARBA00012513"/>
    </source>
</evidence>
<proteinExistence type="predicted"/>
<evidence type="ECO:0000313" key="19">
    <source>
        <dbReference type="EMBL" id="GJN17360.1"/>
    </source>
</evidence>
<keyword evidence="13" id="KW-0325">Glycoprotein</keyword>
<keyword evidence="4" id="KW-0723">Serine/threonine-protein kinase</keyword>
<feature type="chain" id="PRO_5043988731" description="non-specific serine/threonine protein kinase" evidence="16">
    <location>
        <begin position="23"/>
        <end position="711"/>
    </location>
</feature>
<dbReference type="InterPro" id="IPR011009">
    <property type="entry name" value="Kinase-like_dom_sf"/>
</dbReference>
<dbReference type="InterPro" id="IPR001611">
    <property type="entry name" value="Leu-rich_rpt"/>
</dbReference>
<keyword evidence="5" id="KW-0433">Leucine-rich repeat</keyword>
<feature type="compositionally biased region" description="Polar residues" evidence="15">
    <location>
        <begin position="659"/>
        <end position="669"/>
    </location>
</feature>